<dbReference type="EMBL" id="FXXQ01000001">
    <property type="protein sequence ID" value="SMX22488.1"/>
    <property type="molecule type" value="Genomic_DNA"/>
</dbReference>
<proteinExistence type="predicted"/>
<feature type="transmembrane region" description="Helical" evidence="1">
    <location>
        <begin position="20"/>
        <end position="40"/>
    </location>
</feature>
<reference evidence="2 3" key="1">
    <citation type="submission" date="2017-05" db="EMBL/GenBank/DDBJ databases">
        <authorList>
            <person name="Song R."/>
            <person name="Chenine A.L."/>
            <person name="Ruprecht R.M."/>
        </authorList>
    </citation>
    <scope>NUCLEOTIDE SEQUENCE [LARGE SCALE GENOMIC DNA]</scope>
    <source>
        <strain evidence="2 3">CECT 8489</strain>
    </source>
</reference>
<accession>A0A238IVI7</accession>
<evidence type="ECO:0000313" key="3">
    <source>
        <dbReference type="Proteomes" id="UP000201838"/>
    </source>
</evidence>
<protein>
    <submittedName>
        <fullName evidence="2">Uncharacterized protein</fullName>
    </submittedName>
</protein>
<name>A0A238IVI7_9RHOB</name>
<dbReference type="AlphaFoldDB" id="A0A238IVI7"/>
<sequence>MVLVLEDWVYLKSKSKLHRAIITGIGVFFIVLLLNIPVAYW</sequence>
<keyword evidence="1" id="KW-1133">Transmembrane helix</keyword>
<organism evidence="2 3">
    <name type="scientific">Boseongicola aestuarii</name>
    <dbReference type="NCBI Taxonomy" id="1470561"/>
    <lineage>
        <taxon>Bacteria</taxon>
        <taxon>Pseudomonadati</taxon>
        <taxon>Pseudomonadota</taxon>
        <taxon>Alphaproteobacteria</taxon>
        <taxon>Rhodobacterales</taxon>
        <taxon>Paracoccaceae</taxon>
        <taxon>Boseongicola</taxon>
    </lineage>
</organism>
<evidence type="ECO:0000256" key="1">
    <source>
        <dbReference type="SAM" id="Phobius"/>
    </source>
</evidence>
<keyword evidence="3" id="KW-1185">Reference proteome</keyword>
<dbReference type="Proteomes" id="UP000201838">
    <property type="component" value="Unassembled WGS sequence"/>
</dbReference>
<keyword evidence="1" id="KW-0472">Membrane</keyword>
<evidence type="ECO:0000313" key="2">
    <source>
        <dbReference type="EMBL" id="SMX22488.1"/>
    </source>
</evidence>
<gene>
    <name evidence="2" type="ORF">BOA8489_00585</name>
</gene>
<keyword evidence="1" id="KW-0812">Transmembrane</keyword>